<dbReference type="PANTHER" id="PTHR43685">
    <property type="entry name" value="GLYCOSYLTRANSFERASE"/>
    <property type="match status" value="1"/>
</dbReference>
<dbReference type="SUPFAM" id="SSF53448">
    <property type="entry name" value="Nucleotide-diphospho-sugar transferases"/>
    <property type="match status" value="1"/>
</dbReference>
<name>A0A5P2D3P3_STRVZ</name>
<dbReference type="EMBL" id="CP029190">
    <property type="protein sequence ID" value="QES48807.1"/>
    <property type="molecule type" value="Genomic_DNA"/>
</dbReference>
<dbReference type="InterPro" id="IPR029044">
    <property type="entry name" value="Nucleotide-diphossugar_trans"/>
</dbReference>
<dbReference type="GO" id="GO:0016740">
    <property type="term" value="F:transferase activity"/>
    <property type="evidence" value="ECO:0007669"/>
    <property type="project" value="UniProtKB-KW"/>
</dbReference>
<accession>A0A5P2D3P3</accession>
<organism evidence="2 3">
    <name type="scientific">Streptomyces venezuelae</name>
    <dbReference type="NCBI Taxonomy" id="54571"/>
    <lineage>
        <taxon>Bacteria</taxon>
        <taxon>Bacillati</taxon>
        <taxon>Actinomycetota</taxon>
        <taxon>Actinomycetes</taxon>
        <taxon>Kitasatosporales</taxon>
        <taxon>Streptomycetaceae</taxon>
        <taxon>Streptomyces</taxon>
    </lineage>
</organism>
<proteinExistence type="predicted"/>
<dbReference type="Pfam" id="PF00535">
    <property type="entry name" value="Glycos_transf_2"/>
    <property type="match status" value="1"/>
</dbReference>
<keyword evidence="2" id="KW-0808">Transferase</keyword>
<dbReference type="Proteomes" id="UP000325211">
    <property type="component" value="Chromosome"/>
</dbReference>
<dbReference type="Gene3D" id="3.90.550.10">
    <property type="entry name" value="Spore Coat Polysaccharide Biosynthesis Protein SpsA, Chain A"/>
    <property type="match status" value="1"/>
</dbReference>
<dbReference type="AlphaFoldDB" id="A0A5P2D3P3"/>
<evidence type="ECO:0000259" key="1">
    <source>
        <dbReference type="Pfam" id="PF00535"/>
    </source>
</evidence>
<dbReference type="PANTHER" id="PTHR43685:SF2">
    <property type="entry name" value="GLYCOSYLTRANSFERASE 2-LIKE DOMAIN-CONTAINING PROTEIN"/>
    <property type="match status" value="1"/>
</dbReference>
<dbReference type="InterPro" id="IPR050834">
    <property type="entry name" value="Glycosyltransf_2"/>
</dbReference>
<dbReference type="RefSeq" id="WP_150208403.1">
    <property type="nucleotide sequence ID" value="NZ_CP029190.1"/>
</dbReference>
<evidence type="ECO:0000313" key="3">
    <source>
        <dbReference type="Proteomes" id="UP000325211"/>
    </source>
</evidence>
<dbReference type="OrthoDB" id="4547437at2"/>
<gene>
    <name evidence="2" type="ORF">DEJ50_14240</name>
</gene>
<evidence type="ECO:0000313" key="2">
    <source>
        <dbReference type="EMBL" id="QES48807.1"/>
    </source>
</evidence>
<dbReference type="InterPro" id="IPR001173">
    <property type="entry name" value="Glyco_trans_2-like"/>
</dbReference>
<sequence length="363" mass="39726">MDHSPGQPRISVICPTYNRSRPILHTLASVSAQTVTDWEMLVVSDGSTDDTDACVREAALADPRIRLLRAERHGHPSGPRNLGLAEARGEVVAYLDHDDRWRPDHLAVVLSLIDAGAELVATGFELQDPQGRATAVSRPYEMCWHPEFQLLGVVFEPSRVAHRRGLAERVGGWRAGAGLEDWDLWLRMTDAGARFATAAERTTVLLDDAGTRRHRIPARHWLPLAAFDDPRAAHTMLERLRSGHAESALTAAQAADTAEWLARLTADPEFTRPTDWAGDPVPELAEARRAAAGAERWPELAVVRERGAAGARPRFLLAQPVRCADGRHADRIAALLRHTQPRLFALLDAIAAESAAPAPAVAR</sequence>
<feature type="domain" description="Glycosyltransferase 2-like" evidence="1">
    <location>
        <begin position="11"/>
        <end position="131"/>
    </location>
</feature>
<reference evidence="2 3" key="1">
    <citation type="submission" date="2018-05" db="EMBL/GenBank/DDBJ databases">
        <title>Streptomyces venezuelae.</title>
        <authorList>
            <person name="Kim W."/>
            <person name="Lee N."/>
            <person name="Cho B.-K."/>
        </authorList>
    </citation>
    <scope>NUCLEOTIDE SEQUENCE [LARGE SCALE GENOMIC DNA]</scope>
    <source>
        <strain evidence="2 3">ATCC 21782</strain>
    </source>
</reference>
<protein>
    <submittedName>
        <fullName evidence="2">Glycosyl transferase</fullName>
    </submittedName>
</protein>